<organism evidence="1 2">
    <name type="scientific">[Candida] jaroonii</name>
    <dbReference type="NCBI Taxonomy" id="467808"/>
    <lineage>
        <taxon>Eukaryota</taxon>
        <taxon>Fungi</taxon>
        <taxon>Dikarya</taxon>
        <taxon>Ascomycota</taxon>
        <taxon>Saccharomycotina</taxon>
        <taxon>Pichiomycetes</taxon>
        <taxon>Debaryomycetaceae</taxon>
        <taxon>Yamadazyma</taxon>
    </lineage>
</organism>
<proteinExistence type="predicted"/>
<dbReference type="EMBL" id="CALSDN010000007">
    <property type="protein sequence ID" value="CAH6721789.1"/>
    <property type="molecule type" value="Genomic_DNA"/>
</dbReference>
<dbReference type="Proteomes" id="UP001152531">
    <property type="component" value="Unassembled WGS sequence"/>
</dbReference>
<gene>
    <name evidence="1" type="ORF">CLIB1444_07S02476</name>
</gene>
<evidence type="ECO:0000313" key="1">
    <source>
        <dbReference type="EMBL" id="CAH6721789.1"/>
    </source>
</evidence>
<reference evidence="1" key="1">
    <citation type="submission" date="2022-06" db="EMBL/GenBank/DDBJ databases">
        <authorList>
            <person name="Legras J.-L."/>
            <person name="Devillers H."/>
            <person name="Grondin C."/>
        </authorList>
    </citation>
    <scope>NUCLEOTIDE SEQUENCE</scope>
    <source>
        <strain evidence="1">CLIB 1444</strain>
    </source>
</reference>
<name>A0ACA9YAY7_9ASCO</name>
<protein>
    <submittedName>
        <fullName evidence="1">BZIP transcription factor Hapxp</fullName>
    </submittedName>
</protein>
<sequence length="500" mass="55082">MKPSIAPRSNIAPSPTSIASPPIIKTSTPPGGISMSKEWVLPPRPKPGRKPSVDTPASKRKAQNRAAQRAFRERRATRVQELEQKLMEIEKEKDVKEMALINTINKLKVENQFLLKNVDQLKNEVNFLRKNQNSGHMTTTQTRNSSMGSPMALNSNSPASSVYSVQQISPAPSADSPPKKDDFDCGICLKDECLCEDVGIKEKSLQSKISSFKPMQAVSLKRKAPVEEVDFTKSFTKKPLPDFKKVKSLPRFNKIEPEHVNIPSNNHEKFDEGSPVDNCGFCSDDTPCVCREAAKEAALLSQKLNDEQKFDDHKTELPPIQSTNVRKVSLPVMHPGPSVEIREISNLTPGAVPTVTTPTTRNTESPSKSFDCTGNPGTCRQCQMDPMSTLFCTTVANKGKDEDSNSSGSSKVSTPAPIIEEESNQLPPVQEISSSVSSTSLSSTDMFIPCADAYKTLSRHKKFNSVDFSTLVGKLTTRGMQVEVQSVANVLRELDRRLYN</sequence>
<evidence type="ECO:0000313" key="2">
    <source>
        <dbReference type="Proteomes" id="UP001152531"/>
    </source>
</evidence>
<comment type="caution">
    <text evidence="1">The sequence shown here is derived from an EMBL/GenBank/DDBJ whole genome shotgun (WGS) entry which is preliminary data.</text>
</comment>
<keyword evidence="2" id="KW-1185">Reference proteome</keyword>
<accession>A0ACA9YAY7</accession>